<protein>
    <submittedName>
        <fullName evidence="1">Uncharacterized protein</fullName>
    </submittedName>
</protein>
<accession>R7YBR9</accession>
<sequence>MVFTISDAGVRLRSAWEKAFGLEPEPDVAYSRAVKAVEDAVIPVVSPQNKAATLGTVIAQIRDGGKFSLPMLREHKNASSHEVLLGMLQLLWTGQHDRHGGNPQSSATTVTQDEAEAAVLLAVALVGWFQTGKVRP</sequence>
<comment type="caution">
    <text evidence="1">The sequence shown here is derived from an EMBL/GenBank/DDBJ whole genome shotgun (WGS) entry which is preliminary data.</text>
</comment>
<reference evidence="1 2" key="1">
    <citation type="journal article" date="2013" name="Genome Announc.">
        <title>Draft Genome Sequence of a Benzothiophene-Desulfurizing Bacterium, Gordona terrae Strain C-6.</title>
        <authorList>
            <person name="Wang W."/>
            <person name="Ma T."/>
            <person name="Ren Y."/>
            <person name="Li G."/>
        </authorList>
    </citation>
    <scope>NUCLEOTIDE SEQUENCE [LARGE SCALE GENOMIC DNA]</scope>
    <source>
        <strain evidence="1 2">C-6</strain>
    </source>
</reference>
<gene>
    <name evidence="1" type="ORF">GTC6_06664</name>
</gene>
<evidence type="ECO:0000313" key="2">
    <source>
        <dbReference type="Proteomes" id="UP000013569"/>
    </source>
</evidence>
<name>R7YBR9_9ACTN</name>
<organism evidence="1 2">
    <name type="scientific">Gordonia terrae C-6</name>
    <dbReference type="NCBI Taxonomy" id="1316928"/>
    <lineage>
        <taxon>Bacteria</taxon>
        <taxon>Bacillati</taxon>
        <taxon>Actinomycetota</taxon>
        <taxon>Actinomycetes</taxon>
        <taxon>Mycobacteriales</taxon>
        <taxon>Gordoniaceae</taxon>
        <taxon>Gordonia</taxon>
    </lineage>
</organism>
<proteinExistence type="predicted"/>
<dbReference type="EMBL" id="AQPW01000005">
    <property type="protein sequence ID" value="EON33475.1"/>
    <property type="molecule type" value="Genomic_DNA"/>
</dbReference>
<dbReference type="AlphaFoldDB" id="R7YBR9"/>
<dbReference type="Proteomes" id="UP000013569">
    <property type="component" value="Unassembled WGS sequence"/>
</dbReference>
<evidence type="ECO:0000313" key="1">
    <source>
        <dbReference type="EMBL" id="EON33475.1"/>
    </source>
</evidence>